<name>A0A922LES0_SCHHA</name>
<proteinExistence type="inferred from homology"/>
<dbReference type="AlphaFoldDB" id="A0A922LES0"/>
<comment type="caution">
    <text evidence="3">The sequence shown here is derived from an EMBL/GenBank/DDBJ whole genome shotgun (WGS) entry which is preliminary data.</text>
</comment>
<evidence type="ECO:0000313" key="3">
    <source>
        <dbReference type="EMBL" id="KAH9581078.1"/>
    </source>
</evidence>
<dbReference type="GeneID" id="24588691"/>
<dbReference type="CTD" id="24588691"/>
<dbReference type="PANTHER" id="PTHR12832">
    <property type="entry name" value="TESTIS-SPECIFIC PROTEIN PBS13 T-COMPLEX 11"/>
    <property type="match status" value="1"/>
</dbReference>
<reference evidence="3" key="1">
    <citation type="journal article" date="2012" name="Nat. Genet.">
        <title>Whole-genome sequence of Schistosoma haematobium.</title>
        <authorList>
            <person name="Young N.D."/>
            <person name="Jex A.R."/>
            <person name="Li B."/>
            <person name="Liu S."/>
            <person name="Yang L."/>
            <person name="Xiong Z."/>
            <person name="Li Y."/>
            <person name="Cantacessi C."/>
            <person name="Hall R.S."/>
            <person name="Xu X."/>
            <person name="Chen F."/>
            <person name="Wu X."/>
            <person name="Zerlotini A."/>
            <person name="Oliveira G."/>
            <person name="Hofmann A."/>
            <person name="Zhang G."/>
            <person name="Fang X."/>
            <person name="Kang Y."/>
            <person name="Campbell B.E."/>
            <person name="Loukas A."/>
            <person name="Ranganathan S."/>
            <person name="Rollinson D."/>
            <person name="Rinaldi G."/>
            <person name="Brindley P.J."/>
            <person name="Yang H."/>
            <person name="Wang J."/>
            <person name="Wang J."/>
            <person name="Gasser R.B."/>
        </authorList>
    </citation>
    <scope>NUCLEOTIDE SEQUENCE</scope>
</reference>
<dbReference type="PANTHER" id="PTHR12832:SF11">
    <property type="entry name" value="LD23868P"/>
    <property type="match status" value="1"/>
</dbReference>
<gene>
    <name evidence="3" type="ORF">MS3_00008321</name>
</gene>
<comment type="similarity">
    <text evidence="1">Belongs to the TCP11 family.</text>
</comment>
<evidence type="ECO:0008006" key="5">
    <source>
        <dbReference type="Google" id="ProtNLM"/>
    </source>
</evidence>
<protein>
    <recommendedName>
        <fullName evidence="5">T-complex protein 11-like protein 1</fullName>
    </recommendedName>
</protein>
<reference evidence="3" key="3">
    <citation type="submission" date="2021-06" db="EMBL/GenBank/DDBJ databases">
        <title>Chromosome-level genome assembly for S. haematobium.</title>
        <authorList>
            <person name="Stroehlein A.J."/>
        </authorList>
    </citation>
    <scope>NUCLEOTIDE SEQUENCE</scope>
</reference>
<dbReference type="KEGG" id="shx:MS3_00008321"/>
<evidence type="ECO:0000256" key="1">
    <source>
        <dbReference type="ARBA" id="ARBA00010954"/>
    </source>
</evidence>
<reference evidence="3" key="2">
    <citation type="journal article" date="2019" name="Gigascience">
        <title>High-quality Schistosoma haematobium genome achieved by single-molecule and long-range sequencing.</title>
        <authorList>
            <person name="Stroehlein A.J."/>
            <person name="Korhonen P.K."/>
            <person name="Chong T.M."/>
            <person name="Lim Y.L."/>
            <person name="Chan K.G."/>
            <person name="Webster B."/>
            <person name="Rollinson D."/>
            <person name="Brindley P.J."/>
            <person name="Gasser R.B."/>
            <person name="Young N.D."/>
        </authorList>
    </citation>
    <scope>NUCLEOTIDE SEQUENCE</scope>
</reference>
<dbReference type="GO" id="GO:0007165">
    <property type="term" value="P:signal transduction"/>
    <property type="evidence" value="ECO:0007669"/>
    <property type="project" value="TreeGrafter"/>
</dbReference>
<dbReference type="Proteomes" id="UP000471633">
    <property type="component" value="Unassembled WGS sequence"/>
</dbReference>
<dbReference type="RefSeq" id="XP_051065279.1">
    <property type="nucleotide sequence ID" value="XM_051216686.1"/>
</dbReference>
<sequence>MNCSPIMSSDDKKETETSNECDEGFLPDADTTLEPPRFSIAMKMNLHDKDKDTLLPPSPPKFVSMNQLAEAAKAFYNMSLAHEITVDSEFRLEKYEPQEKSLEYCIKETMHRAFWDILRSSLDCDPPDYEPALRLLEEVKQSLQSLVLPNQTTLKTLIENLLDMDIAKSQLEETGYLSLEIYKNEVINLMKQFCAPIRDQEVEDLRKIDDPIDAFKNVFILLDKMHMDLANFTIKQMRPYIRQQAVTYERTKFATFLEAQQKLGIDGLAHTRDWIKQAHDNLLHVSHQPINHECPNASSNISANNKNTPVDLKNTSDSCSTTSNDTIPLTPNNILREAYLKLLTWPRDRDWPETMLMDQYRLIDLGNQLTIIVNLTSLVLVVCNYIASNVSTFTTTGLSSLTATKPILSIPLETSLPHDAMIQLKKSICQDVAPILHGISLNYKPDQLVDDIIEQVILTIELWYNRCIQSCNLVTSSSSSNLSTLTEYKSLCTTASMTDYGRNELSLQLTSVIISEHPVYKLMYKRAMDFLRSALSSYPPEPLPLPPGFSVLLDLDQDKLSSSTNENGTTVNSVGYLRKPPLNIPTTMMSGGSSTTTGLLFHSSPSSPHKESINSFKTSKFEILSLSDLASRLLPLLAHNRHVFGSYYAEIIQPLLMPEIQKLSNTNSEK</sequence>
<keyword evidence="4" id="KW-1185">Reference proteome</keyword>
<organism evidence="3 4">
    <name type="scientific">Schistosoma haematobium</name>
    <name type="common">Blood fluke</name>
    <dbReference type="NCBI Taxonomy" id="6185"/>
    <lineage>
        <taxon>Eukaryota</taxon>
        <taxon>Metazoa</taxon>
        <taxon>Spiralia</taxon>
        <taxon>Lophotrochozoa</taxon>
        <taxon>Platyhelminthes</taxon>
        <taxon>Trematoda</taxon>
        <taxon>Digenea</taxon>
        <taxon>Strigeidida</taxon>
        <taxon>Schistosomatoidea</taxon>
        <taxon>Schistosomatidae</taxon>
        <taxon>Schistosoma</taxon>
    </lineage>
</organism>
<feature type="region of interest" description="Disordered" evidence="2">
    <location>
        <begin position="1"/>
        <end position="32"/>
    </location>
</feature>
<dbReference type="Pfam" id="PF05794">
    <property type="entry name" value="Tcp11"/>
    <property type="match status" value="1"/>
</dbReference>
<reference evidence="3" key="4">
    <citation type="journal article" date="2022" name="PLoS Pathog.">
        <title>Chromosome-level genome of Schistosoma haematobium underpins genome-wide explorations of molecular variation.</title>
        <authorList>
            <person name="Stroehlein A.J."/>
            <person name="Korhonen P.K."/>
            <person name="Lee V.V."/>
            <person name="Ralph S.A."/>
            <person name="Mentink-Kane M."/>
            <person name="You H."/>
            <person name="McManus D.P."/>
            <person name="Tchuente L.T."/>
            <person name="Stothard J.R."/>
            <person name="Kaur P."/>
            <person name="Dudchenko O."/>
            <person name="Aiden E.L."/>
            <person name="Yang B."/>
            <person name="Yang H."/>
            <person name="Emery A.M."/>
            <person name="Webster B.L."/>
            <person name="Brindley P.J."/>
            <person name="Rollinson D."/>
            <person name="Chang B.C.H."/>
            <person name="Gasser R.B."/>
            <person name="Young N.D."/>
        </authorList>
    </citation>
    <scope>NUCLEOTIDE SEQUENCE</scope>
</reference>
<accession>A0A922LES0</accession>
<dbReference type="InterPro" id="IPR008862">
    <property type="entry name" value="Tcp11"/>
</dbReference>
<evidence type="ECO:0000256" key="2">
    <source>
        <dbReference type="SAM" id="MobiDB-lite"/>
    </source>
</evidence>
<evidence type="ECO:0000313" key="4">
    <source>
        <dbReference type="Proteomes" id="UP000471633"/>
    </source>
</evidence>
<dbReference type="EMBL" id="AMPZ03000006">
    <property type="protein sequence ID" value="KAH9581078.1"/>
    <property type="molecule type" value="Genomic_DNA"/>
</dbReference>